<gene>
    <name evidence="2" type="ordered locus">Acfer_1062</name>
</gene>
<dbReference type="EMBL" id="CP001859">
    <property type="protein sequence ID" value="ADB47431.1"/>
    <property type="molecule type" value="Genomic_DNA"/>
</dbReference>
<protein>
    <submittedName>
        <fullName evidence="2">Uncharacterized protein</fullName>
    </submittedName>
</protein>
<keyword evidence="1" id="KW-0732">Signal</keyword>
<organism evidence="2 3">
    <name type="scientific">Acidaminococcus fermentans (strain ATCC 25085 / DSM 20731 / CCUG 9996 / CIP 106432 / VR4)</name>
    <dbReference type="NCBI Taxonomy" id="591001"/>
    <lineage>
        <taxon>Bacteria</taxon>
        <taxon>Bacillati</taxon>
        <taxon>Bacillota</taxon>
        <taxon>Negativicutes</taxon>
        <taxon>Acidaminococcales</taxon>
        <taxon>Acidaminococcaceae</taxon>
        <taxon>Acidaminococcus</taxon>
    </lineage>
</organism>
<dbReference type="AlphaFoldDB" id="D2RK29"/>
<dbReference type="GeneID" id="78334788"/>
<proteinExistence type="predicted"/>
<reference evidence="2 3" key="1">
    <citation type="journal article" date="2010" name="Stand. Genomic Sci.">
        <title>Complete genome sequence of Acidaminococcus fermentans type strain (VR4).</title>
        <authorList>
            <person name="Chang Y.J."/>
            <person name="Pukall R."/>
            <person name="Saunders E."/>
            <person name="Lapidus A."/>
            <person name="Copeland A."/>
            <person name="Nolan M."/>
            <person name="Glavina Del Rio T."/>
            <person name="Lucas S."/>
            <person name="Chen F."/>
            <person name="Tice H."/>
            <person name="Cheng J.F."/>
            <person name="Han C."/>
            <person name="Detter J.C."/>
            <person name="Bruce D."/>
            <person name="Goodwin L."/>
            <person name="Pitluck S."/>
            <person name="Mikhailova N."/>
            <person name="Liolios K."/>
            <person name="Pati A."/>
            <person name="Ivanova N."/>
            <person name="Mavromatis K."/>
            <person name="Chen A."/>
            <person name="Palaniappan K."/>
            <person name="Land M."/>
            <person name="Hauser L."/>
            <person name="Jeffries C.D."/>
            <person name="Brettin T."/>
            <person name="Rohde M."/>
            <person name="Goker M."/>
            <person name="Bristow J."/>
            <person name="Eisen J.A."/>
            <person name="Markowitz V."/>
            <person name="Hugenholtz P."/>
            <person name="Kyrpides N.C."/>
            <person name="Klenk H.P."/>
        </authorList>
    </citation>
    <scope>NUCLEOTIDE SEQUENCE [LARGE SCALE GENOMIC DNA]</scope>
    <source>
        <strain evidence="3">ATCC 25085 / DSM 20731 / CCUG 9996 / CIP 106432 / VR4</strain>
    </source>
</reference>
<feature type="chain" id="PRO_5003036449" evidence="1">
    <location>
        <begin position="23"/>
        <end position="197"/>
    </location>
</feature>
<evidence type="ECO:0000313" key="2">
    <source>
        <dbReference type="EMBL" id="ADB47431.1"/>
    </source>
</evidence>
<keyword evidence="3" id="KW-1185">Reference proteome</keyword>
<dbReference type="STRING" id="591001.Acfer_1062"/>
<dbReference type="OrthoDB" id="3035954at2"/>
<dbReference type="KEGG" id="afn:Acfer_1062"/>
<name>D2RK29_ACIFV</name>
<feature type="signal peptide" evidence="1">
    <location>
        <begin position="1"/>
        <end position="22"/>
    </location>
</feature>
<dbReference type="eggNOG" id="ENOG5032YRX">
    <property type="taxonomic scope" value="Bacteria"/>
</dbReference>
<dbReference type="Proteomes" id="UP000001902">
    <property type="component" value="Chromosome"/>
</dbReference>
<accession>D2RK29</accession>
<sequence>MKKFFFILVALFTFAFSSSVSAADDDWTYAGRFGLLWTPPVAHNVDMYLINHLTTFRGITSMRDSESQLPYDVYYKHDHSTDTGDNHHEYNNHSFQFQVKIVPLNVYGTTMGSGTYAGTIICSYRIAAKGAFSVVMKSFKVFDTNTYQQLFNAEGNFGSEIMYKDSAAEAILKDSAPHPVSQSTANQLNGTGYYKYR</sequence>
<dbReference type="RefSeq" id="WP_012938420.1">
    <property type="nucleotide sequence ID" value="NC_013740.1"/>
</dbReference>
<dbReference type="HOGENOM" id="CLU_1381535_0_0_9"/>
<evidence type="ECO:0000313" key="3">
    <source>
        <dbReference type="Proteomes" id="UP000001902"/>
    </source>
</evidence>
<evidence type="ECO:0000256" key="1">
    <source>
        <dbReference type="SAM" id="SignalP"/>
    </source>
</evidence>